<name>A0A1H3T042_9BACT</name>
<evidence type="ECO:0000313" key="3">
    <source>
        <dbReference type="Proteomes" id="UP000199663"/>
    </source>
</evidence>
<organism evidence="2 3">
    <name type="scientific">Rhodonellum ikkaensis</name>
    <dbReference type="NCBI Taxonomy" id="336829"/>
    <lineage>
        <taxon>Bacteria</taxon>
        <taxon>Pseudomonadati</taxon>
        <taxon>Bacteroidota</taxon>
        <taxon>Cytophagia</taxon>
        <taxon>Cytophagales</taxon>
        <taxon>Cytophagaceae</taxon>
        <taxon>Rhodonellum</taxon>
    </lineage>
</organism>
<evidence type="ECO:0000259" key="1">
    <source>
        <dbReference type="Pfam" id="PF19838"/>
    </source>
</evidence>
<dbReference type="PANTHER" id="PTHR30189:SF1">
    <property type="entry name" value="LPS-ASSEMBLY PROTEIN LPTD"/>
    <property type="match status" value="1"/>
</dbReference>
<accession>A0A1H3T042</accession>
<dbReference type="InterPro" id="IPR050218">
    <property type="entry name" value="LptD"/>
</dbReference>
<feature type="domain" description="LPS-assembly protein LptD central" evidence="1">
    <location>
        <begin position="226"/>
        <end position="719"/>
    </location>
</feature>
<dbReference type="RefSeq" id="WP_019599277.1">
    <property type="nucleotide sequence ID" value="NZ_FNQC01000014.1"/>
</dbReference>
<dbReference type="Proteomes" id="UP000199663">
    <property type="component" value="Unassembled WGS sequence"/>
</dbReference>
<proteinExistence type="predicted"/>
<protein>
    <recommendedName>
        <fullName evidence="1">LPS-assembly protein LptD central domain-containing protein</fullName>
    </recommendedName>
</protein>
<evidence type="ECO:0000313" key="2">
    <source>
        <dbReference type="EMBL" id="SDZ43636.1"/>
    </source>
</evidence>
<gene>
    <name evidence="2" type="ORF">SAMN05444412_114103</name>
</gene>
<dbReference type="PANTHER" id="PTHR30189">
    <property type="entry name" value="LPS-ASSEMBLY PROTEIN"/>
    <property type="match status" value="1"/>
</dbReference>
<keyword evidence="3" id="KW-1185">Reference proteome</keyword>
<comment type="caution">
    <text evidence="2">The sequence shown here is derived from an EMBL/GenBank/DDBJ whole genome shotgun (WGS) entry which is preliminary data.</text>
</comment>
<dbReference type="InterPro" id="IPR045659">
    <property type="entry name" value="LptD_2"/>
</dbReference>
<dbReference type="Pfam" id="PF19838">
    <property type="entry name" value="LptD_2"/>
    <property type="match status" value="1"/>
</dbReference>
<dbReference type="EMBL" id="FNQC01000014">
    <property type="protein sequence ID" value="SDZ43636.1"/>
    <property type="molecule type" value="Genomic_DNA"/>
</dbReference>
<sequence length="919" mass="104380">MRNKGLHFLSIIIFWALPSLVFSQQRSKRVVEKQIVAPDTVLNTKPLLSAEMDSLLLSRQDSIPLSDTTNVVPRGEIQTEINYYGEDSIITDFTVNKVYLHKEAWFEYGNIRLEADLIIIDWEKSELFASGVTDSLGSITGNPIFKEGNTTYEIRKEMRYNFKTQKAIIKDVVTEQQDGLLRGETIKKGQDGSIYMDHGYYTTCNLEEPHWHISAAKIKSIRGKKVVTGPFNLYFNDIPTPIGLPFGMIPDTPEEKASGIVFPSYGQEQVRGLVLRDFGYYFAFNDFVHTRLTGDVYSKGGYGVKAATIYKKRYRYNGGFNVDFQKFKSPETELNPLDYNTFWVNWQHTPESRGNSRFSASVNAGTTNYNNVVINPTSFVNNVRSEFASNIAYSKTFTGTPFSMSANLRHSQNVQTNEVNLILPDIAINMNRQNPFQNVKFEPLKTLNIAWNFNLQNSINNRITAPFGVQNEVLQIGQNINTQQDILPFTLANLPQLLKDANNGAKNTIPLSSNFTLFKYFTGTASVNYTELWYTEKINFYFNPAENRVDRILESGFNRVGFYSSSFALNTNVYGFYNFKKNKKIEAIRHHMNPSFGFTYTPDFSNPAFGYYQQVQVDSSGRSQVFSRHQGFIFGGAPLGESRSLSINVRNVLEAKIKTESDTAALSTKKIPLLQTLNFSTNYNFAADSFQLAPINFNTRTSFFDNKLSVNLSTTLDPYSEISTTNPETGRVTTRRLNQLAWKNGQGIGRLRNANLNLNGSINPSNSTRGPGEVRDDITNDFLQQGGQMNEFVENEISRIVADPSQYIDWDIPWNLSFGYNISYNRQSTGVSNITQAINMSGDLSLSEKWKINFNAGFDFSTAQITQTMIGIARDLHCWQMNVNWIPFGRFTSYNVDIRVKSAILQDLKVSRRRSFFDR</sequence>
<reference evidence="2 3" key="1">
    <citation type="submission" date="2016-10" db="EMBL/GenBank/DDBJ databases">
        <authorList>
            <person name="Varghese N."/>
            <person name="Submissions S."/>
        </authorList>
    </citation>
    <scope>NUCLEOTIDE SEQUENCE [LARGE SCALE GENOMIC DNA]</scope>
    <source>
        <strain evidence="2 3">DSM 17997</strain>
    </source>
</reference>